<dbReference type="PANTHER" id="PTHR46231:SF1">
    <property type="entry name" value="ANKYRIN REPEAT AND BTB_POZ DOMAIN-CONTAINING PROTEIN 1"/>
    <property type="match status" value="1"/>
</dbReference>
<keyword evidence="6" id="KW-1185">Reference proteome</keyword>
<dbReference type="InterPro" id="IPR002110">
    <property type="entry name" value="Ankyrin_rpt"/>
</dbReference>
<dbReference type="Proteomes" id="UP001209878">
    <property type="component" value="Unassembled WGS sequence"/>
</dbReference>
<dbReference type="InterPro" id="IPR000210">
    <property type="entry name" value="BTB/POZ_dom"/>
</dbReference>
<dbReference type="Pfam" id="PF00651">
    <property type="entry name" value="BTB"/>
    <property type="match status" value="2"/>
</dbReference>
<reference evidence="5" key="1">
    <citation type="journal article" date="2023" name="Mol. Biol. Evol.">
        <title>Third-Generation Sequencing Reveals the Adaptive Role of the Epigenome in Three Deep-Sea Polychaetes.</title>
        <authorList>
            <person name="Perez M."/>
            <person name="Aroh O."/>
            <person name="Sun Y."/>
            <person name="Lan Y."/>
            <person name="Juniper S.K."/>
            <person name="Young C.R."/>
            <person name="Angers B."/>
            <person name="Qian P.Y."/>
        </authorList>
    </citation>
    <scope>NUCLEOTIDE SEQUENCE</scope>
    <source>
        <strain evidence="5">R07B-5</strain>
    </source>
</reference>
<dbReference type="GO" id="GO:0005737">
    <property type="term" value="C:cytoplasm"/>
    <property type="evidence" value="ECO:0007669"/>
    <property type="project" value="TreeGrafter"/>
</dbReference>
<feature type="domain" description="BTB" evidence="4">
    <location>
        <begin position="269"/>
        <end position="342"/>
    </location>
</feature>
<feature type="repeat" description="ANK" evidence="3">
    <location>
        <begin position="35"/>
        <end position="67"/>
    </location>
</feature>
<evidence type="ECO:0000256" key="1">
    <source>
        <dbReference type="ARBA" id="ARBA00022737"/>
    </source>
</evidence>
<name>A0AAD9KH04_RIDPI</name>
<dbReference type="CDD" id="cd18296">
    <property type="entry name" value="BTB2_POZ_ABTB1_BPOZ1"/>
    <property type="match status" value="1"/>
</dbReference>
<protein>
    <recommendedName>
        <fullName evidence="4">BTB domain-containing protein</fullName>
    </recommendedName>
</protein>
<dbReference type="InterPro" id="IPR044515">
    <property type="entry name" value="ABTB1"/>
</dbReference>
<gene>
    <name evidence="5" type="ORF">NP493_1103g00033</name>
</gene>
<comment type="caution">
    <text evidence="5">The sequence shown here is derived from an EMBL/GenBank/DDBJ whole genome shotgun (WGS) entry which is preliminary data.</text>
</comment>
<sequence length="477" mass="54948">MDVHDLFLSCRKGDIVRVKYLIEEKEVDLSVRDRWDTTPLYYACLCGHKELVKHLLANGARCEANTFDGERCLYGALNNDIRNLLKSYKAITPSTIVRDIYSEFLRRMFDDGLHTDVVFVVHGKHLAAHRCVLSTRSVYFRKMFRNKWKDRQMITLTNKLVRPWAFETILQYLYTGRLQCHLDQTEDVTRLAKQCQLNELINELQENMKQVLSFESTKPGVHVTMVSVDQSSDLPVALALLVDAALPPQLFQQAGAELPFPPEQPQVFSDVTFSVEGYQFPCHKAFFCGRSDYFKALLNNWSRKTTTGNDNSSRAIELHDVSVDVFVCIVEYVYQDWCNLPTECVCDMCDVLHASDVCLLPGLKRRCAARMTQCLDTDSVMTLIRMARLYNLPRLEDQCAEFIATNIEKMVQDEAFTAFVREDAASIRDRETTDTIPIIDDIRYHISSFMQTFSDMYEANEKLTLIDNFLEELCLDA</sequence>
<dbReference type="GO" id="GO:0000151">
    <property type="term" value="C:ubiquitin ligase complex"/>
    <property type="evidence" value="ECO:0007669"/>
    <property type="project" value="TreeGrafter"/>
</dbReference>
<dbReference type="InterPro" id="IPR011333">
    <property type="entry name" value="SKP1/BTB/POZ_sf"/>
</dbReference>
<dbReference type="AlphaFoldDB" id="A0AAD9KH04"/>
<dbReference type="InterPro" id="IPR036770">
    <property type="entry name" value="Ankyrin_rpt-contain_sf"/>
</dbReference>
<dbReference type="Gene3D" id="3.30.710.10">
    <property type="entry name" value="Potassium Channel Kv1.1, Chain A"/>
    <property type="match status" value="2"/>
</dbReference>
<dbReference type="SUPFAM" id="SSF54695">
    <property type="entry name" value="POZ domain"/>
    <property type="match status" value="2"/>
</dbReference>
<evidence type="ECO:0000256" key="3">
    <source>
        <dbReference type="PROSITE-ProRule" id="PRU00023"/>
    </source>
</evidence>
<keyword evidence="1" id="KW-0677">Repeat</keyword>
<dbReference type="SUPFAM" id="SSF48403">
    <property type="entry name" value="Ankyrin repeat"/>
    <property type="match status" value="1"/>
</dbReference>
<dbReference type="FunFam" id="1.25.40.20:FF:000115">
    <property type="entry name" value="Ankyrin repeat and BTB/POZ domain-containing protein 1"/>
    <property type="match status" value="1"/>
</dbReference>
<dbReference type="EMBL" id="JAODUO010001103">
    <property type="protein sequence ID" value="KAK2171102.1"/>
    <property type="molecule type" value="Genomic_DNA"/>
</dbReference>
<evidence type="ECO:0000259" key="4">
    <source>
        <dbReference type="PROSITE" id="PS50097"/>
    </source>
</evidence>
<evidence type="ECO:0000313" key="5">
    <source>
        <dbReference type="EMBL" id="KAK2171102.1"/>
    </source>
</evidence>
<evidence type="ECO:0000313" key="6">
    <source>
        <dbReference type="Proteomes" id="UP001209878"/>
    </source>
</evidence>
<keyword evidence="2 3" id="KW-0040">ANK repeat</keyword>
<accession>A0AAD9KH04</accession>
<dbReference type="PROSITE" id="PS50297">
    <property type="entry name" value="ANK_REP_REGION"/>
    <property type="match status" value="1"/>
</dbReference>
<dbReference type="SMART" id="SM00248">
    <property type="entry name" value="ANK"/>
    <property type="match status" value="2"/>
</dbReference>
<dbReference type="SMART" id="SM00225">
    <property type="entry name" value="BTB"/>
    <property type="match status" value="2"/>
</dbReference>
<evidence type="ECO:0000256" key="2">
    <source>
        <dbReference type="ARBA" id="ARBA00023043"/>
    </source>
</evidence>
<dbReference type="PROSITE" id="PS50097">
    <property type="entry name" value="BTB"/>
    <property type="match status" value="2"/>
</dbReference>
<dbReference type="CDD" id="cd18497">
    <property type="entry name" value="BACK_ABTB1_BPOZ"/>
    <property type="match status" value="1"/>
</dbReference>
<proteinExistence type="predicted"/>
<dbReference type="Gene3D" id="1.25.40.20">
    <property type="entry name" value="Ankyrin repeat-containing domain"/>
    <property type="match status" value="1"/>
</dbReference>
<dbReference type="Pfam" id="PF12796">
    <property type="entry name" value="Ank_2"/>
    <property type="match status" value="1"/>
</dbReference>
<organism evidence="5 6">
    <name type="scientific">Ridgeia piscesae</name>
    <name type="common">Tubeworm</name>
    <dbReference type="NCBI Taxonomy" id="27915"/>
    <lineage>
        <taxon>Eukaryota</taxon>
        <taxon>Metazoa</taxon>
        <taxon>Spiralia</taxon>
        <taxon>Lophotrochozoa</taxon>
        <taxon>Annelida</taxon>
        <taxon>Polychaeta</taxon>
        <taxon>Sedentaria</taxon>
        <taxon>Canalipalpata</taxon>
        <taxon>Sabellida</taxon>
        <taxon>Siboglinidae</taxon>
        <taxon>Ridgeia</taxon>
    </lineage>
</organism>
<dbReference type="PANTHER" id="PTHR46231">
    <property type="entry name" value="ANKYRIN REPEAT AND BTB/POZ DOMAIN-CONTAINING PROTEIN 1"/>
    <property type="match status" value="1"/>
</dbReference>
<dbReference type="CDD" id="cd18295">
    <property type="entry name" value="BTB1_POZ_ABTB1_BPOZ1"/>
    <property type="match status" value="1"/>
</dbReference>
<dbReference type="PROSITE" id="PS50088">
    <property type="entry name" value="ANK_REPEAT"/>
    <property type="match status" value="1"/>
</dbReference>
<feature type="domain" description="BTB" evidence="4">
    <location>
        <begin position="115"/>
        <end position="182"/>
    </location>
</feature>